<reference evidence="1 2" key="1">
    <citation type="submission" date="2021-06" db="EMBL/GenBank/DDBJ databases">
        <title>Caerostris extrusa draft genome.</title>
        <authorList>
            <person name="Kono N."/>
            <person name="Arakawa K."/>
        </authorList>
    </citation>
    <scope>NUCLEOTIDE SEQUENCE [LARGE SCALE GENOMIC DNA]</scope>
</reference>
<dbReference type="Proteomes" id="UP001054945">
    <property type="component" value="Unassembled WGS sequence"/>
</dbReference>
<keyword evidence="2" id="KW-1185">Reference proteome</keyword>
<organism evidence="1 2">
    <name type="scientific">Caerostris extrusa</name>
    <name type="common">Bark spider</name>
    <name type="synonym">Caerostris bankana</name>
    <dbReference type="NCBI Taxonomy" id="172846"/>
    <lineage>
        <taxon>Eukaryota</taxon>
        <taxon>Metazoa</taxon>
        <taxon>Ecdysozoa</taxon>
        <taxon>Arthropoda</taxon>
        <taxon>Chelicerata</taxon>
        <taxon>Arachnida</taxon>
        <taxon>Araneae</taxon>
        <taxon>Araneomorphae</taxon>
        <taxon>Entelegynae</taxon>
        <taxon>Araneoidea</taxon>
        <taxon>Araneidae</taxon>
        <taxon>Caerostris</taxon>
    </lineage>
</organism>
<protein>
    <submittedName>
        <fullName evidence="1">Uncharacterized protein</fullName>
    </submittedName>
</protein>
<dbReference type="AlphaFoldDB" id="A0AAV4XI75"/>
<evidence type="ECO:0000313" key="1">
    <source>
        <dbReference type="EMBL" id="GIY94661.1"/>
    </source>
</evidence>
<name>A0AAV4XI75_CAEEX</name>
<sequence>MVRAEISSRISIPQRKEVVEAEAKASSLQLASEIQISQCLERQPCYAPGLKLARYAAGVVMVATTPRHVKPDNFSSRPLKE</sequence>
<proteinExistence type="predicted"/>
<evidence type="ECO:0000313" key="2">
    <source>
        <dbReference type="Proteomes" id="UP001054945"/>
    </source>
</evidence>
<dbReference type="EMBL" id="BPLR01017811">
    <property type="protein sequence ID" value="GIY94661.1"/>
    <property type="molecule type" value="Genomic_DNA"/>
</dbReference>
<accession>A0AAV4XI75</accession>
<comment type="caution">
    <text evidence="1">The sequence shown here is derived from an EMBL/GenBank/DDBJ whole genome shotgun (WGS) entry which is preliminary data.</text>
</comment>
<gene>
    <name evidence="1" type="ORF">CEXT_581661</name>
</gene>